<evidence type="ECO:0000313" key="2">
    <source>
        <dbReference type="Proteomes" id="UP001055955"/>
    </source>
</evidence>
<keyword evidence="2" id="KW-1185">Reference proteome</keyword>
<organism evidence="1 2">
    <name type="scientific">Candidatus Comchoanobacter bicostacola</name>
    <dbReference type="NCBI Taxonomy" id="2919598"/>
    <lineage>
        <taxon>Bacteria</taxon>
        <taxon>Pseudomonadati</taxon>
        <taxon>Pseudomonadota</taxon>
        <taxon>Gammaproteobacteria</taxon>
        <taxon>Candidatus Comchoanobacterales</taxon>
        <taxon>Candidatus Comchoanobacteraceae</taxon>
        <taxon>Candidatus Comchoanobacter</taxon>
    </lineage>
</organism>
<dbReference type="RefSeq" id="WP_258568208.1">
    <property type="nucleotide sequence ID" value="NZ_CP092900.1"/>
</dbReference>
<sequence>MKITTFGFAINADPSQIDQCLVPALLAHEQSLSNLNWVDNIYPKEGDRSNTLAKSKLLNYLVFYKTHTICIIAASDLGITTCLETYDQGHSILFSENPPTTVYDEQNLHNRYVLIDHNNNKHESFPTLNLSQTNLKKLNAIYIDLNSFLKNNIQHIYEIIGRTQPQILYLYGLKSKDIDKGIEVISKLTQALKSNSSSDL</sequence>
<evidence type="ECO:0008006" key="3">
    <source>
        <dbReference type="Google" id="ProtNLM"/>
    </source>
</evidence>
<name>A0ABY5DJR0_9GAMM</name>
<dbReference type="Proteomes" id="UP001055955">
    <property type="component" value="Chromosome"/>
</dbReference>
<protein>
    <recommendedName>
        <fullName evidence="3">Nucleoside 2-deoxyribosyltransferase</fullName>
    </recommendedName>
</protein>
<proteinExistence type="predicted"/>
<gene>
    <name evidence="1" type="ORF">MMH89_04230</name>
</gene>
<evidence type="ECO:0000313" key="1">
    <source>
        <dbReference type="EMBL" id="UTC24425.1"/>
    </source>
</evidence>
<reference evidence="1 2" key="1">
    <citation type="journal article" date="2022" name="Nat. Microbiol.">
        <title>The microbiome of a bacterivorous marine choanoflagellate contains a resource-demanding obligate bacterial associate.</title>
        <authorList>
            <person name="Needham D.M."/>
            <person name="Poirier C."/>
            <person name="Bachy C."/>
            <person name="George E.E."/>
            <person name="Wilken S."/>
            <person name="Yung C.C.M."/>
            <person name="Limardo A.J."/>
            <person name="Morando M."/>
            <person name="Sudek L."/>
            <person name="Malmstrom R.R."/>
            <person name="Keeling P.J."/>
            <person name="Santoro A.E."/>
            <person name="Worden A.Z."/>
        </authorList>
    </citation>
    <scope>NUCLEOTIDE SEQUENCE [LARGE SCALE GENOMIC DNA]</scope>
    <source>
        <strain evidence="1 2">Comchoano-1</strain>
    </source>
</reference>
<accession>A0ABY5DJR0</accession>
<dbReference type="EMBL" id="CP092900">
    <property type="protein sequence ID" value="UTC24425.1"/>
    <property type="molecule type" value="Genomic_DNA"/>
</dbReference>